<feature type="compositionally biased region" description="Polar residues" evidence="1">
    <location>
        <begin position="48"/>
        <end position="68"/>
    </location>
</feature>
<feature type="compositionally biased region" description="Polar residues" evidence="1">
    <location>
        <begin position="29"/>
        <end position="38"/>
    </location>
</feature>
<sequence>MKPSYAVALQPLSTVTNSPAPLDRAGTACQPTSLQSAAKRSRRRSSSIAKNPTHPQANLNPIQSNPPNQHHHIPQAPAADSTVPCSFTITSSNVPSSAGSTVMQSQVGFHFALGIDSNWLGSSDKRCQPSLLKMRVECASHLLTHAGDENGEVKNPVKAVSIRARPSIHPSSPCISAQKKE</sequence>
<evidence type="ECO:0000313" key="2">
    <source>
        <dbReference type="EMBL" id="KAF2771888.1"/>
    </source>
</evidence>
<evidence type="ECO:0000313" key="3">
    <source>
        <dbReference type="Proteomes" id="UP000799436"/>
    </source>
</evidence>
<evidence type="ECO:0000256" key="1">
    <source>
        <dbReference type="SAM" id="MobiDB-lite"/>
    </source>
</evidence>
<organism evidence="2 3">
    <name type="scientific">Teratosphaeria nubilosa</name>
    <dbReference type="NCBI Taxonomy" id="161662"/>
    <lineage>
        <taxon>Eukaryota</taxon>
        <taxon>Fungi</taxon>
        <taxon>Dikarya</taxon>
        <taxon>Ascomycota</taxon>
        <taxon>Pezizomycotina</taxon>
        <taxon>Dothideomycetes</taxon>
        <taxon>Dothideomycetidae</taxon>
        <taxon>Mycosphaerellales</taxon>
        <taxon>Teratosphaeriaceae</taxon>
        <taxon>Teratosphaeria</taxon>
    </lineage>
</organism>
<protein>
    <submittedName>
        <fullName evidence="2">Uncharacterized protein</fullName>
    </submittedName>
</protein>
<reference evidence="2" key="1">
    <citation type="journal article" date="2020" name="Stud. Mycol.">
        <title>101 Dothideomycetes genomes: a test case for predicting lifestyles and emergence of pathogens.</title>
        <authorList>
            <person name="Haridas S."/>
            <person name="Albert R."/>
            <person name="Binder M."/>
            <person name="Bloem J."/>
            <person name="Labutti K."/>
            <person name="Salamov A."/>
            <person name="Andreopoulos B."/>
            <person name="Baker S."/>
            <person name="Barry K."/>
            <person name="Bills G."/>
            <person name="Bluhm B."/>
            <person name="Cannon C."/>
            <person name="Castanera R."/>
            <person name="Culley D."/>
            <person name="Daum C."/>
            <person name="Ezra D."/>
            <person name="Gonzalez J."/>
            <person name="Henrissat B."/>
            <person name="Kuo A."/>
            <person name="Liang C."/>
            <person name="Lipzen A."/>
            <person name="Lutzoni F."/>
            <person name="Magnuson J."/>
            <person name="Mondo S."/>
            <person name="Nolan M."/>
            <person name="Ohm R."/>
            <person name="Pangilinan J."/>
            <person name="Park H.-J."/>
            <person name="Ramirez L."/>
            <person name="Alfaro M."/>
            <person name="Sun H."/>
            <person name="Tritt A."/>
            <person name="Yoshinaga Y."/>
            <person name="Zwiers L.-H."/>
            <person name="Turgeon B."/>
            <person name="Goodwin S."/>
            <person name="Spatafora J."/>
            <person name="Crous P."/>
            <person name="Grigoriev I."/>
        </authorList>
    </citation>
    <scope>NUCLEOTIDE SEQUENCE</scope>
    <source>
        <strain evidence="2">CBS 116005</strain>
    </source>
</reference>
<dbReference type="EMBL" id="ML995817">
    <property type="protein sequence ID" value="KAF2771888.1"/>
    <property type="molecule type" value="Genomic_DNA"/>
</dbReference>
<name>A0A6G1LHI6_9PEZI</name>
<keyword evidence="3" id="KW-1185">Reference proteome</keyword>
<proteinExistence type="predicted"/>
<gene>
    <name evidence="2" type="ORF">EJ03DRAFT_10565</name>
</gene>
<feature type="region of interest" description="Disordered" evidence="1">
    <location>
        <begin position="1"/>
        <end position="80"/>
    </location>
</feature>
<dbReference type="Proteomes" id="UP000799436">
    <property type="component" value="Unassembled WGS sequence"/>
</dbReference>
<dbReference type="AlphaFoldDB" id="A0A6G1LHI6"/>
<accession>A0A6G1LHI6</accession>